<dbReference type="PANTHER" id="PTHR30441:SF8">
    <property type="entry name" value="DUF748 DOMAIN-CONTAINING PROTEIN"/>
    <property type="match status" value="1"/>
</dbReference>
<dbReference type="EMBL" id="UOGJ01000099">
    <property type="protein sequence ID" value="VAX36519.1"/>
    <property type="molecule type" value="Genomic_DNA"/>
</dbReference>
<reference evidence="1" key="1">
    <citation type="submission" date="2018-06" db="EMBL/GenBank/DDBJ databases">
        <authorList>
            <person name="Zhirakovskaya E."/>
        </authorList>
    </citation>
    <scope>NUCLEOTIDE SEQUENCE</scope>
</reference>
<protein>
    <submittedName>
        <fullName evidence="1">Uncharacterized protein</fullName>
    </submittedName>
</protein>
<evidence type="ECO:0000313" key="1">
    <source>
        <dbReference type="EMBL" id="VAX36519.1"/>
    </source>
</evidence>
<dbReference type="Pfam" id="PF05359">
    <property type="entry name" value="DUF748"/>
    <property type="match status" value="1"/>
</dbReference>
<dbReference type="AlphaFoldDB" id="A0A3B1D2Y8"/>
<dbReference type="GO" id="GO:0090313">
    <property type="term" value="P:regulation of protein targeting to membrane"/>
    <property type="evidence" value="ECO:0007669"/>
    <property type="project" value="TreeGrafter"/>
</dbReference>
<accession>A0A3B1D2Y8</accession>
<proteinExistence type="predicted"/>
<name>A0A3B1D2Y8_9ZZZZ</name>
<organism evidence="1">
    <name type="scientific">hydrothermal vent metagenome</name>
    <dbReference type="NCBI Taxonomy" id="652676"/>
    <lineage>
        <taxon>unclassified sequences</taxon>
        <taxon>metagenomes</taxon>
        <taxon>ecological metagenomes</taxon>
    </lineage>
</organism>
<sequence length="941" mass="104794">MGAMKHFRRKTAFFLLALLMLGTIGFFYINKILLPVKIKQFVTQHIQDILQHDVEINSLQFTLTDGFVFQNINIYKKNEPHKILLHIDNVSFNILITPLLKNKKIIIPSLQISKPFLLVAHKSNNQWNLSNLLKKKLSPSNTKYQFLIGKININDGSIDYIDKTQKPLFHESIKNINLSISLSSLEKGVKFSGNSKLPIRQATISAEGDYNIFSKTLSAHLMTSNFPLEKYLPLLNLQSNLSLKTGILSSPGVNIIYKNKTLSASGKLNLSTGSIYLDSKKIFTGNIHASLTDFTYSSDQWSLTGNITLPRTNIQITQEASIQGNLNLPKINIHHKDGLLTVKGSASLSQGNIKLTEQRFFKGHLSATEYKLTLYKNNFNLNTQLVMNNATLQWTENVSFKGSPSFQLNLSHDLENKFLYNGSASFKKASLSAFPYINTLTNIQGSIAFQNDILSTKILTLTMHETPWQISAQLQNFTDPTISLDVSTNQLPLDKAVAFYNIIKKKTLPINLEGTASLKASYEGSLTKFDDEALNIKTTLKNTLLSSDTLSQNISEINGNIKYTKGLIRWNALQGKYNKQTYTLNGKLKSFFRPVVTTQITSSQINIDTKINILRKAFRIVSLEGVVFNAPINITGDVHLFENAAPDLDFKGTFSIDMKNIPALVPKIQPLFDQYKPIGTLSGEGLFRGKHNDRRNWVIALNINSPLVTIKDIPLKNVAFKIEQRDNHIGKCNLSAKVYDGDFSITSSADLLANDIPANLIFQLTDMDLSLWKENKKIKNKNLAGKLSIHSTLKGPIKNLDKIKGEGSFTIKDGYLGHLSKIYPDAYFTSAKADFVIKNKKAITENAKLFSQAVILNGQGWIDLDQNIYFDIVPGIGNITISGKKNISLDPSFLLQEAISLSCSGTIKKPNCQPNASPTKIIGNTTGFILKGVGSILEGLF</sequence>
<dbReference type="PANTHER" id="PTHR30441">
    <property type="entry name" value="DUF748 DOMAIN-CONTAINING PROTEIN"/>
    <property type="match status" value="1"/>
</dbReference>
<gene>
    <name evidence="1" type="ORF">MNBD_UNCLBAC01-71</name>
</gene>
<dbReference type="InterPro" id="IPR052894">
    <property type="entry name" value="AsmA-related"/>
</dbReference>
<dbReference type="InterPro" id="IPR008023">
    <property type="entry name" value="DUF748"/>
</dbReference>
<dbReference type="GO" id="GO:0005886">
    <property type="term" value="C:plasma membrane"/>
    <property type="evidence" value="ECO:0007669"/>
    <property type="project" value="TreeGrafter"/>
</dbReference>